<protein>
    <submittedName>
        <fullName evidence="1">DHHA1 domain-containing protein</fullName>
    </submittedName>
</protein>
<dbReference type="SUPFAM" id="SSF64182">
    <property type="entry name" value="DHH phosphoesterases"/>
    <property type="match status" value="1"/>
</dbReference>
<dbReference type="AlphaFoldDB" id="A0A1G5QZ39"/>
<name>A0A1G5QZ39_9GAMM</name>
<evidence type="ECO:0000313" key="2">
    <source>
        <dbReference type="Proteomes" id="UP000199648"/>
    </source>
</evidence>
<dbReference type="OrthoDB" id="5429547at2"/>
<keyword evidence="2" id="KW-1185">Reference proteome</keyword>
<dbReference type="RefSeq" id="WP_092998953.1">
    <property type="nucleotide sequence ID" value="NZ_FMWD01000013.1"/>
</dbReference>
<proteinExistence type="predicted"/>
<organism evidence="1 2">
    <name type="scientific">Thiohalomonas denitrificans</name>
    <dbReference type="NCBI Taxonomy" id="415747"/>
    <lineage>
        <taxon>Bacteria</taxon>
        <taxon>Pseudomonadati</taxon>
        <taxon>Pseudomonadota</taxon>
        <taxon>Gammaproteobacteria</taxon>
        <taxon>Thiohalomonadales</taxon>
        <taxon>Thiohalomonadaceae</taxon>
        <taxon>Thiohalomonas</taxon>
    </lineage>
</organism>
<accession>A0A1G5QZ39</accession>
<evidence type="ECO:0000313" key="1">
    <source>
        <dbReference type="EMBL" id="SCZ67073.1"/>
    </source>
</evidence>
<reference evidence="1 2" key="1">
    <citation type="submission" date="2016-10" db="EMBL/GenBank/DDBJ databases">
        <authorList>
            <person name="de Groot N.N."/>
        </authorList>
    </citation>
    <scope>NUCLEOTIDE SEQUENCE [LARGE SCALE GENOMIC DNA]</scope>
    <source>
        <strain evidence="1 2">HLD2</strain>
    </source>
</reference>
<dbReference type="STRING" id="415747.SAMN03097708_03084"/>
<dbReference type="InterPro" id="IPR038763">
    <property type="entry name" value="DHH_sf"/>
</dbReference>
<gene>
    <name evidence="1" type="ORF">SAMN03097708_03084</name>
</gene>
<dbReference type="Proteomes" id="UP000199648">
    <property type="component" value="Unassembled WGS sequence"/>
</dbReference>
<dbReference type="EMBL" id="FMWD01000013">
    <property type="protein sequence ID" value="SCZ67073.1"/>
    <property type="molecule type" value="Genomic_DNA"/>
</dbReference>
<sequence>MTDYDVFNGDADGICALHQLRLHEPADDAVLVTGVKRDIALLGRVDAGEGDRVTVLDVSFDKNRDGVNRLLKAGAAVRYIDHHYAGEIPEHPNLEVLIDTASDVCTALLVNARLEGRYRPWAVAAAFGDNLTDAALRAAGPLKLDDVKLESLKELGICLNYNGYGTSIDDLFFAPDDLYRRIRPYADPFVFMSEDPAYEKLREGFHTDMERAESLRPELESEAYAVYVLPDAKWSRRVGGVYGNALARRHPERAHALLSMLPDGNYQVSVRAPTANPEGADELCRQFPTGGGRKAAAGINALPANRFDAFIDRLKAQFE</sequence>